<dbReference type="AlphaFoldDB" id="A0A2L2T7L1"/>
<evidence type="ECO:0000256" key="1">
    <source>
        <dbReference type="ARBA" id="ARBA00004141"/>
    </source>
</evidence>
<evidence type="ECO:0000313" key="10">
    <source>
        <dbReference type="Proteomes" id="UP000245910"/>
    </source>
</evidence>
<comment type="subcellular location">
    <subcellularLocation>
        <location evidence="1">Membrane</location>
        <topology evidence="1">Multi-pass membrane protein</topology>
    </subcellularLocation>
</comment>
<name>A0A2L2T7L1_9HYPO</name>
<protein>
    <recommendedName>
        <fullName evidence="8">Rhodopsin domain-containing protein</fullName>
    </recommendedName>
</protein>
<feature type="transmembrane region" description="Helical" evidence="7">
    <location>
        <begin position="169"/>
        <end position="194"/>
    </location>
</feature>
<evidence type="ECO:0000256" key="7">
    <source>
        <dbReference type="SAM" id="Phobius"/>
    </source>
</evidence>
<dbReference type="EMBL" id="LN649229">
    <property type="protein sequence ID" value="CEI63813.1"/>
    <property type="molecule type" value="Genomic_DNA"/>
</dbReference>
<keyword evidence="2 7" id="KW-0812">Transmembrane</keyword>
<feature type="domain" description="Rhodopsin" evidence="8">
    <location>
        <begin position="35"/>
        <end position="269"/>
    </location>
</feature>
<feature type="transmembrane region" description="Helical" evidence="7">
    <location>
        <begin position="245"/>
        <end position="265"/>
    </location>
</feature>
<evidence type="ECO:0000256" key="5">
    <source>
        <dbReference type="ARBA" id="ARBA00038359"/>
    </source>
</evidence>
<keyword evidence="10" id="KW-1185">Reference proteome</keyword>
<evidence type="ECO:0000313" key="9">
    <source>
        <dbReference type="EMBL" id="CEI63813.1"/>
    </source>
</evidence>
<comment type="similarity">
    <text evidence="5">Belongs to the SAT4 family.</text>
</comment>
<dbReference type="GeneID" id="37251969"/>
<reference evidence="10" key="1">
    <citation type="submission" date="2014-10" db="EMBL/GenBank/DDBJ databases">
        <authorList>
            <person name="King R."/>
        </authorList>
    </citation>
    <scope>NUCLEOTIDE SEQUENCE [LARGE SCALE GENOMIC DNA]</scope>
    <source>
        <strain evidence="10">A3/5</strain>
    </source>
</reference>
<dbReference type="STRING" id="56646.A0A2L2T7L1"/>
<evidence type="ECO:0000256" key="4">
    <source>
        <dbReference type="ARBA" id="ARBA00023136"/>
    </source>
</evidence>
<evidence type="ECO:0000256" key="3">
    <source>
        <dbReference type="ARBA" id="ARBA00022989"/>
    </source>
</evidence>
<feature type="transmembrane region" description="Helical" evidence="7">
    <location>
        <begin position="17"/>
        <end position="39"/>
    </location>
</feature>
<accession>A0A2L2T7L1</accession>
<dbReference type="OrthoDB" id="9976870at2759"/>
<keyword evidence="3 7" id="KW-1133">Transmembrane helix</keyword>
<dbReference type="Proteomes" id="UP000245910">
    <property type="component" value="Chromosome I"/>
</dbReference>
<keyword evidence="4 7" id="KW-0472">Membrane</keyword>
<feature type="transmembrane region" description="Helical" evidence="7">
    <location>
        <begin position="128"/>
        <end position="149"/>
    </location>
</feature>
<feature type="transmembrane region" description="Helical" evidence="7">
    <location>
        <begin position="99"/>
        <end position="121"/>
    </location>
</feature>
<evidence type="ECO:0000256" key="2">
    <source>
        <dbReference type="ARBA" id="ARBA00022692"/>
    </source>
</evidence>
<organism evidence="9 10">
    <name type="scientific">Fusarium venenatum</name>
    <dbReference type="NCBI Taxonomy" id="56646"/>
    <lineage>
        <taxon>Eukaryota</taxon>
        <taxon>Fungi</taxon>
        <taxon>Dikarya</taxon>
        <taxon>Ascomycota</taxon>
        <taxon>Pezizomycotina</taxon>
        <taxon>Sordariomycetes</taxon>
        <taxon>Hypocreomycetidae</taxon>
        <taxon>Hypocreales</taxon>
        <taxon>Nectriaceae</taxon>
        <taxon>Fusarium</taxon>
    </lineage>
</organism>
<dbReference type="Pfam" id="PF20684">
    <property type="entry name" value="Fung_rhodopsin"/>
    <property type="match status" value="1"/>
</dbReference>
<feature type="transmembrane region" description="Helical" evidence="7">
    <location>
        <begin position="206"/>
        <end position="225"/>
    </location>
</feature>
<evidence type="ECO:0000259" key="8">
    <source>
        <dbReference type="Pfam" id="PF20684"/>
    </source>
</evidence>
<dbReference type="InterPro" id="IPR052337">
    <property type="entry name" value="SAT4-like"/>
</dbReference>
<dbReference type="RefSeq" id="XP_025587533.1">
    <property type="nucleotide sequence ID" value="XM_025731432.2"/>
</dbReference>
<dbReference type="PANTHER" id="PTHR33048:SF15">
    <property type="entry name" value="INTEGRAL MEMBRANE PROTEIN"/>
    <property type="match status" value="1"/>
</dbReference>
<dbReference type="GO" id="GO:0016020">
    <property type="term" value="C:membrane"/>
    <property type="evidence" value="ECO:0007669"/>
    <property type="project" value="UniProtKB-SubCell"/>
</dbReference>
<evidence type="ECO:0000256" key="6">
    <source>
        <dbReference type="SAM" id="MobiDB-lite"/>
    </source>
</evidence>
<dbReference type="InterPro" id="IPR049326">
    <property type="entry name" value="Rhodopsin_dom_fungi"/>
</dbReference>
<sequence length="360" mass="39942">MLDENATTVDPRGLARLLIGVSIFFLIPTAIVVVLRCFIRLKHVMFGLDDGLMLIGWLLHVIFTGVGLRAIYAGVGTKDRDLNDFLQVDGRKWMWIGEMLYNFSLIPLKCSICVTLLRIAVTKVHRTIVWITLIFTLATMIYSFIAVSAACKHIENNWDDRGECSVPVLMTAAYVGSISAIISDWTCAILPGFMLYKSNMRKATKVSVTIILGLAALASLCTIVRLPYLKAFSQPHNYLYNMAHIILWSTLESGIGIVAGSLPALRKLASSRFHFNSSTDSSPAFVTSFSGINRAVITSQAAPARRSYRGEVGDDWEQLDDIEGTSSQKIHVKVDFEMHTLERPEGSQMSHGSREDLVHP</sequence>
<dbReference type="KEGG" id="fvn:FVRRES_00325"/>
<proteinExistence type="inferred from homology"/>
<dbReference type="PANTHER" id="PTHR33048">
    <property type="entry name" value="PTH11-LIKE INTEGRAL MEMBRANE PROTEIN (AFU_ORTHOLOGUE AFUA_5G11245)"/>
    <property type="match status" value="1"/>
</dbReference>
<feature type="region of interest" description="Disordered" evidence="6">
    <location>
        <begin position="341"/>
        <end position="360"/>
    </location>
</feature>
<feature type="transmembrane region" description="Helical" evidence="7">
    <location>
        <begin position="51"/>
        <end position="72"/>
    </location>
</feature>